<dbReference type="InParanoid" id="D3BGN5"/>
<name>D3BGN5_HETP5</name>
<dbReference type="Gene3D" id="1.25.40.20">
    <property type="entry name" value="Ankyrin repeat-containing domain"/>
    <property type="match status" value="1"/>
</dbReference>
<evidence type="ECO:0008006" key="3">
    <source>
        <dbReference type="Google" id="ProtNLM"/>
    </source>
</evidence>
<proteinExistence type="predicted"/>
<dbReference type="PANTHER" id="PTHR46586:SF3">
    <property type="entry name" value="ANKYRIN REPEAT-CONTAINING PROTEIN"/>
    <property type="match status" value="1"/>
</dbReference>
<dbReference type="SUPFAM" id="SSF48403">
    <property type="entry name" value="Ankyrin repeat"/>
    <property type="match status" value="1"/>
</dbReference>
<dbReference type="Pfam" id="PF13637">
    <property type="entry name" value="Ank_4"/>
    <property type="match status" value="2"/>
</dbReference>
<comment type="caution">
    <text evidence="1">The sequence shown here is derived from an EMBL/GenBank/DDBJ whole genome shotgun (WGS) entry which is preliminary data.</text>
</comment>
<dbReference type="OMA" id="ANRSECT"/>
<dbReference type="PANTHER" id="PTHR46586">
    <property type="entry name" value="ANKYRIN REPEAT-CONTAINING PROTEIN"/>
    <property type="match status" value="1"/>
</dbReference>
<dbReference type="InterPro" id="IPR002110">
    <property type="entry name" value="Ankyrin_rpt"/>
</dbReference>
<gene>
    <name evidence="1" type="ORF">PPL_07687</name>
</gene>
<evidence type="ECO:0000313" key="2">
    <source>
        <dbReference type="Proteomes" id="UP000001396"/>
    </source>
</evidence>
<reference evidence="1 2" key="1">
    <citation type="journal article" date="2011" name="Genome Res.">
        <title>Phylogeny-wide analysis of social amoeba genomes highlights ancient origins for complex intercellular communication.</title>
        <authorList>
            <person name="Heidel A.J."/>
            <person name="Lawal H.M."/>
            <person name="Felder M."/>
            <person name="Schilde C."/>
            <person name="Helps N.R."/>
            <person name="Tunggal B."/>
            <person name="Rivero F."/>
            <person name="John U."/>
            <person name="Schleicher M."/>
            <person name="Eichinger L."/>
            <person name="Platzer M."/>
            <person name="Noegel A.A."/>
            <person name="Schaap P."/>
            <person name="Gloeckner G."/>
        </authorList>
    </citation>
    <scope>NUCLEOTIDE SEQUENCE [LARGE SCALE GENOMIC DNA]</scope>
    <source>
        <strain evidence="2">ATCC 26659 / Pp 5 / PN500</strain>
    </source>
</reference>
<sequence length="394" mass="45094">MDKQLFLSLFDNFVIHKKIFKNVKHSVFNGSYNYLDMFKKYFIDREAKGDCFGFDNYSQSKIYECAIIGGSLELFQYSLEQLGLDREKTFRSNKCEPNMLMCLVSKYGRSDILHYIFGLDELQQYSWDYYSMMVNAPLSGNFELLKFLVGKVGSTPNNKDSFVNTAIDNAAREGPLDMLQYLEVDRAMDLERDSSNLLLYNAITGGNIEVIEYVLNKYLDDLNSDGEYYDLIDMAAYINRLDIIKLVSQRIGINQCSSEAMWSAIRHHNLEMLSWLHENTEGGCEDCLDSAGSQGTVEIVKWLNQNCTSECTSAAMTDAARAGKLDIVIWLHNNRSEGCDSDTLDRAIANQNLEVVKWLLANRSECTLASIDSYCRTEQEWLNLNLEQLNLFTN</sequence>
<dbReference type="EMBL" id="ADBJ01000035">
    <property type="protein sequence ID" value="EFA79269.1"/>
    <property type="molecule type" value="Genomic_DNA"/>
</dbReference>
<organism evidence="1 2">
    <name type="scientific">Heterostelium pallidum (strain ATCC 26659 / Pp 5 / PN500)</name>
    <name type="common">Cellular slime mold</name>
    <name type="synonym">Polysphondylium pallidum</name>
    <dbReference type="NCBI Taxonomy" id="670386"/>
    <lineage>
        <taxon>Eukaryota</taxon>
        <taxon>Amoebozoa</taxon>
        <taxon>Evosea</taxon>
        <taxon>Eumycetozoa</taxon>
        <taxon>Dictyostelia</taxon>
        <taxon>Acytosteliales</taxon>
        <taxon>Acytosteliaceae</taxon>
        <taxon>Heterostelium</taxon>
    </lineage>
</organism>
<dbReference type="GeneID" id="31363168"/>
<dbReference type="Proteomes" id="UP000001396">
    <property type="component" value="Unassembled WGS sequence"/>
</dbReference>
<dbReference type="RefSeq" id="XP_020431390.1">
    <property type="nucleotide sequence ID" value="XM_020578521.1"/>
</dbReference>
<keyword evidence="2" id="KW-1185">Reference proteome</keyword>
<accession>D3BGN5</accession>
<dbReference type="InterPro" id="IPR036770">
    <property type="entry name" value="Ankyrin_rpt-contain_sf"/>
</dbReference>
<dbReference type="AlphaFoldDB" id="D3BGN5"/>
<dbReference type="InterPro" id="IPR052050">
    <property type="entry name" value="SecEffector_AnkRepeat"/>
</dbReference>
<protein>
    <recommendedName>
        <fullName evidence="3">Ankyrin repeat protein</fullName>
    </recommendedName>
</protein>
<evidence type="ECO:0000313" key="1">
    <source>
        <dbReference type="EMBL" id="EFA79269.1"/>
    </source>
</evidence>